<feature type="repeat" description="ANK" evidence="3">
    <location>
        <begin position="318"/>
        <end position="344"/>
    </location>
</feature>
<dbReference type="SMART" id="SM00248">
    <property type="entry name" value="ANK"/>
    <property type="match status" value="6"/>
</dbReference>
<keyword evidence="1" id="KW-0677">Repeat</keyword>
<organism evidence="4 5">
    <name type="scientific">Phaeobacter porticola</name>
    <dbReference type="NCBI Taxonomy" id="1844006"/>
    <lineage>
        <taxon>Bacteria</taxon>
        <taxon>Pseudomonadati</taxon>
        <taxon>Pseudomonadota</taxon>
        <taxon>Alphaproteobacteria</taxon>
        <taxon>Rhodobacterales</taxon>
        <taxon>Roseobacteraceae</taxon>
        <taxon>Phaeobacter</taxon>
    </lineage>
</organism>
<dbReference type="AlphaFoldDB" id="A0A1L3I0G2"/>
<evidence type="ECO:0000313" key="4">
    <source>
        <dbReference type="EMBL" id="APG45615.1"/>
    </source>
</evidence>
<dbReference type="Pfam" id="PF12796">
    <property type="entry name" value="Ank_2"/>
    <property type="match status" value="1"/>
</dbReference>
<evidence type="ECO:0000256" key="2">
    <source>
        <dbReference type="ARBA" id="ARBA00023043"/>
    </source>
</evidence>
<protein>
    <submittedName>
        <fullName evidence="4">Ankyrin repeat protein</fullName>
    </submittedName>
</protein>
<dbReference type="SUPFAM" id="SSF48403">
    <property type="entry name" value="Ankyrin repeat"/>
    <property type="match status" value="1"/>
</dbReference>
<dbReference type="Proteomes" id="UP000183859">
    <property type="component" value="Chromosome"/>
</dbReference>
<dbReference type="OrthoDB" id="928522at2"/>
<keyword evidence="2 3" id="KW-0040">ANK repeat</keyword>
<keyword evidence="5" id="KW-1185">Reference proteome</keyword>
<name>A0A1L3I0G2_9RHOB</name>
<dbReference type="InterPro" id="IPR002110">
    <property type="entry name" value="Ankyrin_rpt"/>
</dbReference>
<reference evidence="5" key="1">
    <citation type="submission" date="2016-07" db="EMBL/GenBank/DDBJ databases">
        <title>Phaeobacter portensis sp. nov., a tropodithietic acid producing bacterium isolated from a German harbor.</title>
        <authorList>
            <person name="Freese H.M."/>
            <person name="Bunk B."/>
            <person name="Breider S."/>
            <person name="Brinkhoff T."/>
        </authorList>
    </citation>
    <scope>NUCLEOTIDE SEQUENCE [LARGE SCALE GENOMIC DNA]</scope>
    <source>
        <strain evidence="5">P97</strain>
    </source>
</reference>
<evidence type="ECO:0000256" key="1">
    <source>
        <dbReference type="ARBA" id="ARBA00022737"/>
    </source>
</evidence>
<feature type="repeat" description="ANK" evidence="3">
    <location>
        <begin position="244"/>
        <end position="276"/>
    </location>
</feature>
<proteinExistence type="predicted"/>
<sequence length="513" mass="55476">MTKSLDQLRRDAKALRKAHHSHDTIALQRIASQRPRKPETPLRHADYLQVIARENGFPSWPALKLAAELLGMDLATKRQRLRGALYAGHFAVADQLLADTPALADGDFGLSLSLLRKAEVLAALDQPTQHATALIGDVAPPMTILARSRWIHHAPERKADMLAIAEALLAAGADINLGAPVHDGSDHRLSPLYFAIGHADNMALGQWLLEQGANPDDGESLYHATELGHHDGLRMLLAHGAEPEGTNALLRAMDFHDLQAVQLLLDHGAKVDAFDGRPVGGETPWVVPALHQAARRMADRQMITLLLDNGAVLNRRFQGATPYAYARVFGNRDLAQLLAERGADTILTPVEEALAAAAEDAPQGAVLSPEAIPEAYRDIIRQILHLPGKLDHIRRLVAIGVDYDRPDSEGLTPVQVAGWEGVAEVLRYLLSLKPDLTHVNGYGGTLLSTILHGAENCPQAAARDHIASLDLALGEGIALPRRAIALTGVTEVAEFLMDWAERHPDQVVNGGVV</sequence>
<dbReference type="Gene3D" id="1.25.40.20">
    <property type="entry name" value="Ankyrin repeat-containing domain"/>
    <property type="match status" value="3"/>
</dbReference>
<dbReference type="KEGG" id="php:PhaeoP97_00160"/>
<dbReference type="STRING" id="1844006.PhaeoP97_00160"/>
<dbReference type="PANTHER" id="PTHR24126:SF14">
    <property type="entry name" value="ANK_REP_REGION DOMAIN-CONTAINING PROTEIN"/>
    <property type="match status" value="1"/>
</dbReference>
<evidence type="ECO:0000256" key="3">
    <source>
        <dbReference type="PROSITE-ProRule" id="PRU00023"/>
    </source>
</evidence>
<dbReference type="InterPro" id="IPR036770">
    <property type="entry name" value="Ankyrin_rpt-contain_sf"/>
</dbReference>
<accession>A0A1L3I0G2</accession>
<dbReference type="PROSITE" id="PS50088">
    <property type="entry name" value="ANK_REPEAT"/>
    <property type="match status" value="2"/>
</dbReference>
<dbReference type="PANTHER" id="PTHR24126">
    <property type="entry name" value="ANKYRIN REPEAT, PH AND SEC7 DOMAIN CONTAINING PROTEIN SECG-RELATED"/>
    <property type="match status" value="1"/>
</dbReference>
<evidence type="ECO:0000313" key="5">
    <source>
        <dbReference type="Proteomes" id="UP000183859"/>
    </source>
</evidence>
<dbReference type="EMBL" id="CP016364">
    <property type="protein sequence ID" value="APG45615.1"/>
    <property type="molecule type" value="Genomic_DNA"/>
</dbReference>
<dbReference type="PROSITE" id="PS50297">
    <property type="entry name" value="ANK_REP_REGION"/>
    <property type="match status" value="2"/>
</dbReference>
<gene>
    <name evidence="4" type="ORF">PhaeoP97_00160</name>
</gene>
<dbReference type="RefSeq" id="WP_072503449.1">
    <property type="nucleotide sequence ID" value="NZ_CP016364.1"/>
</dbReference>